<feature type="region of interest" description="Disordered" evidence="1">
    <location>
        <begin position="221"/>
        <end position="291"/>
    </location>
</feature>
<dbReference type="GeneID" id="39587646"/>
<protein>
    <submittedName>
        <fullName evidence="2">Uncharacterized protein</fullName>
    </submittedName>
</protein>
<evidence type="ECO:0000313" key="2">
    <source>
        <dbReference type="EMBL" id="RSH77547.1"/>
    </source>
</evidence>
<feature type="compositionally biased region" description="Polar residues" evidence="1">
    <location>
        <begin position="275"/>
        <end position="291"/>
    </location>
</feature>
<organism evidence="2 3">
    <name type="scientific">Apiotrichum porosum</name>
    <dbReference type="NCBI Taxonomy" id="105984"/>
    <lineage>
        <taxon>Eukaryota</taxon>
        <taxon>Fungi</taxon>
        <taxon>Dikarya</taxon>
        <taxon>Basidiomycota</taxon>
        <taxon>Agaricomycotina</taxon>
        <taxon>Tremellomycetes</taxon>
        <taxon>Trichosporonales</taxon>
        <taxon>Trichosporonaceae</taxon>
        <taxon>Apiotrichum</taxon>
    </lineage>
</organism>
<feature type="compositionally biased region" description="Polar residues" evidence="1">
    <location>
        <begin position="237"/>
        <end position="253"/>
    </location>
</feature>
<keyword evidence="3" id="KW-1185">Reference proteome</keyword>
<name>A0A427XFK4_9TREE</name>
<evidence type="ECO:0000313" key="3">
    <source>
        <dbReference type="Proteomes" id="UP000279236"/>
    </source>
</evidence>
<reference evidence="2 3" key="1">
    <citation type="submission" date="2018-11" db="EMBL/GenBank/DDBJ databases">
        <title>Genome sequence of Apiotrichum porosum DSM 27194.</title>
        <authorList>
            <person name="Aliyu H."/>
            <person name="Gorte O."/>
            <person name="Ochsenreither K."/>
        </authorList>
    </citation>
    <scope>NUCLEOTIDE SEQUENCE [LARGE SCALE GENOMIC DNA]</scope>
    <source>
        <strain evidence="2 3">DSM 27194</strain>
    </source>
</reference>
<accession>A0A427XFK4</accession>
<comment type="caution">
    <text evidence="2">The sequence shown here is derived from an EMBL/GenBank/DDBJ whole genome shotgun (WGS) entry which is preliminary data.</text>
</comment>
<dbReference type="Proteomes" id="UP000279236">
    <property type="component" value="Unassembled WGS sequence"/>
</dbReference>
<sequence length="291" mass="32508">MSLSSNPIFDSTRATYKPAIAPHFPRAEHTRRHSHYADPVKRASARILWAARNASVTWARAVETQSWDDINAVVQRLVVFDKVYELNQDQWGKRPRLTAQEWYSETRGFSAVAYQMAARTLRDVEQLHHLASRSEVMMFCRIAMDMCATPAVDSPPPDSQRLCEMFDEATLRERLGEYDPLVRHKDELEEPCPSVSAVFVREPATGRLVLDQDAKVLDRSDCSGTGSGSSHVAECRPTTTATGAGTSRHSSTPFDGCRRAGVRLDRGRTQRPRATMSNSCVQVNTGPSRAD</sequence>
<proteinExistence type="predicted"/>
<dbReference type="AlphaFoldDB" id="A0A427XFK4"/>
<dbReference type="EMBL" id="RSCE01000015">
    <property type="protein sequence ID" value="RSH77547.1"/>
    <property type="molecule type" value="Genomic_DNA"/>
</dbReference>
<gene>
    <name evidence="2" type="ORF">EHS24_003103</name>
</gene>
<feature type="compositionally biased region" description="Basic and acidic residues" evidence="1">
    <location>
        <begin position="256"/>
        <end position="268"/>
    </location>
</feature>
<evidence type="ECO:0000256" key="1">
    <source>
        <dbReference type="SAM" id="MobiDB-lite"/>
    </source>
</evidence>
<dbReference type="RefSeq" id="XP_028472694.1">
    <property type="nucleotide sequence ID" value="XM_028618806.1"/>
</dbReference>